<dbReference type="AlphaFoldDB" id="A0A6S7GQL1"/>
<dbReference type="PANTHER" id="PTHR44337:SF20">
    <property type="entry name" value="CARCINOEMBRYONIC ANTIGEN-RELATED CELL ADHESION MOLECULE 5-RELATED"/>
    <property type="match status" value="1"/>
</dbReference>
<dbReference type="InterPro" id="IPR036179">
    <property type="entry name" value="Ig-like_dom_sf"/>
</dbReference>
<dbReference type="SMART" id="SM00408">
    <property type="entry name" value="IGc2"/>
    <property type="match status" value="2"/>
</dbReference>
<protein>
    <submittedName>
        <fullName evidence="5">B-cell receptor CD22-like isoform X1</fullName>
    </submittedName>
</protein>
<dbReference type="Pfam" id="PF13927">
    <property type="entry name" value="Ig_3"/>
    <property type="match status" value="1"/>
</dbReference>
<keyword evidence="2" id="KW-1015">Disulfide bond</keyword>
<evidence type="ECO:0000313" key="6">
    <source>
        <dbReference type="Proteomes" id="UP001152795"/>
    </source>
</evidence>
<keyword evidence="3" id="KW-0325">Glycoprotein</keyword>
<dbReference type="EMBL" id="CACRXK020001094">
    <property type="protein sequence ID" value="CAB3986930.1"/>
    <property type="molecule type" value="Genomic_DNA"/>
</dbReference>
<dbReference type="InterPro" id="IPR013783">
    <property type="entry name" value="Ig-like_fold"/>
</dbReference>
<evidence type="ECO:0000313" key="5">
    <source>
        <dbReference type="EMBL" id="CAB3986930.1"/>
    </source>
</evidence>
<reference evidence="5" key="1">
    <citation type="submission" date="2020-04" db="EMBL/GenBank/DDBJ databases">
        <authorList>
            <person name="Alioto T."/>
            <person name="Alioto T."/>
            <person name="Gomez Garrido J."/>
        </authorList>
    </citation>
    <scope>NUCLEOTIDE SEQUENCE</scope>
    <source>
        <strain evidence="5">A484AB</strain>
    </source>
</reference>
<dbReference type="CDD" id="cd00096">
    <property type="entry name" value="Ig"/>
    <property type="match status" value="1"/>
</dbReference>
<dbReference type="PROSITE" id="PS50835">
    <property type="entry name" value="IG_LIKE"/>
    <property type="match status" value="2"/>
</dbReference>
<keyword evidence="6" id="KW-1185">Reference proteome</keyword>
<gene>
    <name evidence="5" type="ORF">PACLA_8A070376</name>
</gene>
<dbReference type="InterPro" id="IPR003598">
    <property type="entry name" value="Ig_sub2"/>
</dbReference>
<dbReference type="SUPFAM" id="SSF48726">
    <property type="entry name" value="Immunoglobulin"/>
    <property type="match status" value="1"/>
</dbReference>
<evidence type="ECO:0000256" key="2">
    <source>
        <dbReference type="ARBA" id="ARBA00023157"/>
    </source>
</evidence>
<dbReference type="PANTHER" id="PTHR44337">
    <property type="entry name" value="CARCINOEMBRYONIC ANTIGEN-RELATED CELL ADHESION MOLECULE 8"/>
    <property type="match status" value="1"/>
</dbReference>
<keyword evidence="1" id="KW-0732">Signal</keyword>
<dbReference type="SMART" id="SM00409">
    <property type="entry name" value="IG"/>
    <property type="match status" value="3"/>
</dbReference>
<dbReference type="InterPro" id="IPR007110">
    <property type="entry name" value="Ig-like_dom"/>
</dbReference>
<accession>A0A6S7GQL1</accession>
<dbReference type="OrthoDB" id="10039395at2759"/>
<dbReference type="Gene3D" id="2.60.40.10">
    <property type="entry name" value="Immunoglobulins"/>
    <property type="match status" value="2"/>
</dbReference>
<dbReference type="InterPro" id="IPR003599">
    <property type="entry name" value="Ig_sub"/>
</dbReference>
<evidence type="ECO:0000256" key="1">
    <source>
        <dbReference type="ARBA" id="ARBA00022729"/>
    </source>
</evidence>
<dbReference type="Pfam" id="PF13895">
    <property type="entry name" value="Ig_2"/>
    <property type="match status" value="1"/>
</dbReference>
<keyword evidence="5" id="KW-0675">Receptor</keyword>
<evidence type="ECO:0000256" key="3">
    <source>
        <dbReference type="ARBA" id="ARBA00023180"/>
    </source>
</evidence>
<organism evidence="5 6">
    <name type="scientific">Paramuricea clavata</name>
    <name type="common">Red gorgonian</name>
    <name type="synonym">Violescent sea-whip</name>
    <dbReference type="NCBI Taxonomy" id="317549"/>
    <lineage>
        <taxon>Eukaryota</taxon>
        <taxon>Metazoa</taxon>
        <taxon>Cnidaria</taxon>
        <taxon>Anthozoa</taxon>
        <taxon>Octocorallia</taxon>
        <taxon>Malacalcyonacea</taxon>
        <taxon>Plexauridae</taxon>
        <taxon>Paramuricea</taxon>
    </lineage>
</organism>
<evidence type="ECO:0000256" key="4">
    <source>
        <dbReference type="ARBA" id="ARBA00023319"/>
    </source>
</evidence>
<sequence>MITGTGFLILFGLACLLFHCEGQVQPPSNGTRLIFFPGSTVKIDWSYVGDISQVDLRFWFFNSSDGSRTGRLARVLEDGDPGQQDFSLIPRFEIDKPATLILKNVDQSYNGMYTFSLLDKKSAQPQTSEVVVFIAKKPTVTLTCYSSVIFNECDDFTCECQGLGGNPSASVTWYKDGKKIAGTGTEKQILTLMNVDETDRGTYKCVTESYPSTMHRDEKSIRVDVKFGPKDTSIELKPNPAILGRSFTITCNSRGFPEPSYTISHNGSHLINAKTYTDNDVAWTDAGVYECNAGNERGNDTASEVLKVTERGQPTQLPTIPNTSKYDNGSGEVTSSKVDCESSGTVVVWHIVLSLVSGFILGIFFSYIVSYSRSRWFRNRKPERNPETKTTEADTTYQELDLSKMNTEDNYQSLRVNAAVCNDATNDDDSTYTQLSKTRDVEDNYQSLT</sequence>
<dbReference type="InterPro" id="IPR052598">
    <property type="entry name" value="IgSF_CEA-related"/>
</dbReference>
<dbReference type="Proteomes" id="UP001152795">
    <property type="component" value="Unassembled WGS sequence"/>
</dbReference>
<comment type="caution">
    <text evidence="5">The sequence shown here is derived from an EMBL/GenBank/DDBJ whole genome shotgun (WGS) entry which is preliminary data.</text>
</comment>
<name>A0A6S7GQL1_PARCT</name>
<proteinExistence type="predicted"/>
<keyword evidence="4" id="KW-0393">Immunoglobulin domain</keyword>